<dbReference type="Proteomes" id="UP001066276">
    <property type="component" value="Chromosome 4_1"/>
</dbReference>
<organism evidence="2 3">
    <name type="scientific">Pleurodeles waltl</name>
    <name type="common">Iberian ribbed newt</name>
    <dbReference type="NCBI Taxonomy" id="8319"/>
    <lineage>
        <taxon>Eukaryota</taxon>
        <taxon>Metazoa</taxon>
        <taxon>Chordata</taxon>
        <taxon>Craniata</taxon>
        <taxon>Vertebrata</taxon>
        <taxon>Euteleostomi</taxon>
        <taxon>Amphibia</taxon>
        <taxon>Batrachia</taxon>
        <taxon>Caudata</taxon>
        <taxon>Salamandroidea</taxon>
        <taxon>Salamandridae</taxon>
        <taxon>Pleurodelinae</taxon>
        <taxon>Pleurodeles</taxon>
    </lineage>
</organism>
<dbReference type="EMBL" id="JANPWB010000007">
    <property type="protein sequence ID" value="KAJ1170251.1"/>
    <property type="molecule type" value="Genomic_DNA"/>
</dbReference>
<evidence type="ECO:0000313" key="3">
    <source>
        <dbReference type="Proteomes" id="UP001066276"/>
    </source>
</evidence>
<reference evidence="2" key="1">
    <citation type="journal article" date="2022" name="bioRxiv">
        <title>Sequencing and chromosome-scale assembly of the giantPleurodeles waltlgenome.</title>
        <authorList>
            <person name="Brown T."/>
            <person name="Elewa A."/>
            <person name="Iarovenko S."/>
            <person name="Subramanian E."/>
            <person name="Araus A.J."/>
            <person name="Petzold A."/>
            <person name="Susuki M."/>
            <person name="Suzuki K.-i.T."/>
            <person name="Hayashi T."/>
            <person name="Toyoda A."/>
            <person name="Oliveira C."/>
            <person name="Osipova E."/>
            <person name="Leigh N.D."/>
            <person name="Simon A."/>
            <person name="Yun M.H."/>
        </authorList>
    </citation>
    <scope>NUCLEOTIDE SEQUENCE</scope>
    <source>
        <strain evidence="2">20211129_DDA</strain>
        <tissue evidence="2">Liver</tissue>
    </source>
</reference>
<evidence type="ECO:0000313" key="2">
    <source>
        <dbReference type="EMBL" id="KAJ1170251.1"/>
    </source>
</evidence>
<proteinExistence type="predicted"/>
<name>A0AAV7T1N5_PLEWA</name>
<comment type="caution">
    <text evidence="2">The sequence shown here is derived from an EMBL/GenBank/DDBJ whole genome shotgun (WGS) entry which is preliminary data.</text>
</comment>
<dbReference type="AlphaFoldDB" id="A0AAV7T1N5"/>
<sequence length="158" mass="17433">MTPGEAEADAACCLLRLRRGTPLVAPRGATTRLPRPAEGSLPGRPRLGRTAVTKHEQRWAEVRRAGCQWETPGEAEATYCLQWLRCGTPLVAPGGATIRLPSPAEGGLPEGPGWVQHEGCRKRRRDEGCQERAQKRTRRWKALVAWAMRTSLSESETI</sequence>
<accession>A0AAV7T1N5</accession>
<evidence type="ECO:0000256" key="1">
    <source>
        <dbReference type="SAM" id="MobiDB-lite"/>
    </source>
</evidence>
<gene>
    <name evidence="2" type="ORF">NDU88_002131</name>
</gene>
<keyword evidence="3" id="KW-1185">Reference proteome</keyword>
<protein>
    <submittedName>
        <fullName evidence="2">Uncharacterized protein</fullName>
    </submittedName>
</protein>
<feature type="region of interest" description="Disordered" evidence="1">
    <location>
        <begin position="26"/>
        <end position="47"/>
    </location>
</feature>